<dbReference type="RefSeq" id="WP_145249627.1">
    <property type="nucleotide sequence ID" value="NZ_CP036278.1"/>
</dbReference>
<proteinExistence type="predicted"/>
<protein>
    <submittedName>
        <fullName evidence="3">Uncharacterized protein</fullName>
    </submittedName>
</protein>
<evidence type="ECO:0000256" key="1">
    <source>
        <dbReference type="SAM" id="MobiDB-lite"/>
    </source>
</evidence>
<dbReference type="KEGG" id="amuc:Pan181_43060"/>
<accession>A0A518ATM4</accession>
<dbReference type="Proteomes" id="UP000315750">
    <property type="component" value="Chromosome"/>
</dbReference>
<dbReference type="EMBL" id="CP036278">
    <property type="protein sequence ID" value="QDU58080.1"/>
    <property type="molecule type" value="Genomic_DNA"/>
</dbReference>
<evidence type="ECO:0000313" key="3">
    <source>
        <dbReference type="EMBL" id="QDU58080.1"/>
    </source>
</evidence>
<dbReference type="Pfam" id="PF11958">
    <property type="entry name" value="DUF3472"/>
    <property type="match status" value="1"/>
</dbReference>
<name>A0A518ATM4_9BACT</name>
<keyword evidence="4" id="KW-1185">Reference proteome</keyword>
<dbReference type="AlphaFoldDB" id="A0A518ATM4"/>
<organism evidence="3 4">
    <name type="scientific">Aeoliella mucimassa</name>
    <dbReference type="NCBI Taxonomy" id="2527972"/>
    <lineage>
        <taxon>Bacteria</taxon>
        <taxon>Pseudomonadati</taxon>
        <taxon>Planctomycetota</taxon>
        <taxon>Planctomycetia</taxon>
        <taxon>Pirellulales</taxon>
        <taxon>Lacipirellulaceae</taxon>
        <taxon>Aeoliella</taxon>
    </lineage>
</organism>
<gene>
    <name evidence="3" type="ORF">Pan181_43060</name>
</gene>
<feature type="signal peptide" evidence="2">
    <location>
        <begin position="1"/>
        <end position="20"/>
    </location>
</feature>
<dbReference type="OrthoDB" id="6014523at2"/>
<evidence type="ECO:0000256" key="2">
    <source>
        <dbReference type="SAM" id="SignalP"/>
    </source>
</evidence>
<evidence type="ECO:0000313" key="4">
    <source>
        <dbReference type="Proteomes" id="UP000315750"/>
    </source>
</evidence>
<sequence length="315" mass="35112" precursor="true">MPRILLFIALAALFSTVGQASERLTGIACRSVHLGYSAPESVLFYNEMTVEESAPGTYFMVCGFGRGYFGIQQLADDRKVVLFSVWDPGSQNNPNSVPEERRVKVLGQGEGVRVRRFGGEGTGGQSFYDYDWKVGETYRFVVSSRRDGERTVFTGYVYLPDEERWQQMATFSTLGKGQLIRGCYSFVEDFRRNRESTKLTRKANFGNGWVQTADGTWHSLAKARFTADGNKAVNIDAGKVEGDFFLATGGDIGNEGTPLWDHMELEAKHFKQPEDLPDFKDLPEPASEEKAAEEKQPEPPKTETPAETEPATPAE</sequence>
<dbReference type="InterPro" id="IPR021862">
    <property type="entry name" value="DUF3472"/>
</dbReference>
<feature type="chain" id="PRO_5021845684" evidence="2">
    <location>
        <begin position="21"/>
        <end position="315"/>
    </location>
</feature>
<feature type="compositionally biased region" description="Basic and acidic residues" evidence="1">
    <location>
        <begin position="269"/>
        <end position="301"/>
    </location>
</feature>
<keyword evidence="2" id="KW-0732">Signal</keyword>
<feature type="region of interest" description="Disordered" evidence="1">
    <location>
        <begin position="269"/>
        <end position="315"/>
    </location>
</feature>
<reference evidence="3 4" key="1">
    <citation type="submission" date="2019-02" db="EMBL/GenBank/DDBJ databases">
        <title>Deep-cultivation of Planctomycetes and their phenomic and genomic characterization uncovers novel biology.</title>
        <authorList>
            <person name="Wiegand S."/>
            <person name="Jogler M."/>
            <person name="Boedeker C."/>
            <person name="Pinto D."/>
            <person name="Vollmers J."/>
            <person name="Rivas-Marin E."/>
            <person name="Kohn T."/>
            <person name="Peeters S.H."/>
            <person name="Heuer A."/>
            <person name="Rast P."/>
            <person name="Oberbeckmann S."/>
            <person name="Bunk B."/>
            <person name="Jeske O."/>
            <person name="Meyerdierks A."/>
            <person name="Storesund J.E."/>
            <person name="Kallscheuer N."/>
            <person name="Luecker S."/>
            <person name="Lage O.M."/>
            <person name="Pohl T."/>
            <person name="Merkel B.J."/>
            <person name="Hornburger P."/>
            <person name="Mueller R.-W."/>
            <person name="Bruemmer F."/>
            <person name="Labrenz M."/>
            <person name="Spormann A.M."/>
            <person name="Op den Camp H."/>
            <person name="Overmann J."/>
            <person name="Amann R."/>
            <person name="Jetten M.S.M."/>
            <person name="Mascher T."/>
            <person name="Medema M.H."/>
            <person name="Devos D.P."/>
            <person name="Kaster A.-K."/>
            <person name="Ovreas L."/>
            <person name="Rohde M."/>
            <person name="Galperin M.Y."/>
            <person name="Jogler C."/>
        </authorList>
    </citation>
    <scope>NUCLEOTIDE SEQUENCE [LARGE SCALE GENOMIC DNA]</scope>
    <source>
        <strain evidence="3 4">Pan181</strain>
    </source>
</reference>
<feature type="compositionally biased region" description="Low complexity" evidence="1">
    <location>
        <begin position="303"/>
        <end position="315"/>
    </location>
</feature>